<keyword evidence="1" id="KW-0472">Membrane</keyword>
<reference evidence="2" key="1">
    <citation type="journal article" date="2015" name="Nature">
        <title>Complex archaea that bridge the gap between prokaryotes and eukaryotes.</title>
        <authorList>
            <person name="Spang A."/>
            <person name="Saw J.H."/>
            <person name="Jorgensen S.L."/>
            <person name="Zaremba-Niedzwiedzka K."/>
            <person name="Martijn J."/>
            <person name="Lind A.E."/>
            <person name="van Eijk R."/>
            <person name="Schleper C."/>
            <person name="Guy L."/>
            <person name="Ettema T.J."/>
        </authorList>
    </citation>
    <scope>NUCLEOTIDE SEQUENCE</scope>
</reference>
<accession>A0A0F9GNG1</accession>
<evidence type="ECO:0000256" key="1">
    <source>
        <dbReference type="SAM" id="Phobius"/>
    </source>
</evidence>
<gene>
    <name evidence="2" type="ORF">LCGC14_2099680</name>
</gene>
<comment type="caution">
    <text evidence="2">The sequence shown here is derived from an EMBL/GenBank/DDBJ whole genome shotgun (WGS) entry which is preliminary data.</text>
</comment>
<dbReference type="AlphaFoldDB" id="A0A0F9GNG1"/>
<sequence>MKDKVPVAAVLIVAILGLVAIQLGALSQGIDGTLMMFTVTTIGALAAGFAGFRIGGRK</sequence>
<proteinExistence type="predicted"/>
<dbReference type="EMBL" id="LAZR01025736">
    <property type="protein sequence ID" value="KKL70960.1"/>
    <property type="molecule type" value="Genomic_DNA"/>
</dbReference>
<keyword evidence="1" id="KW-0812">Transmembrane</keyword>
<feature type="transmembrane region" description="Helical" evidence="1">
    <location>
        <begin position="7"/>
        <end position="26"/>
    </location>
</feature>
<name>A0A0F9GNG1_9ZZZZ</name>
<organism evidence="2">
    <name type="scientific">marine sediment metagenome</name>
    <dbReference type="NCBI Taxonomy" id="412755"/>
    <lineage>
        <taxon>unclassified sequences</taxon>
        <taxon>metagenomes</taxon>
        <taxon>ecological metagenomes</taxon>
    </lineage>
</organism>
<protein>
    <submittedName>
        <fullName evidence="2">Uncharacterized protein</fullName>
    </submittedName>
</protein>
<evidence type="ECO:0000313" key="2">
    <source>
        <dbReference type="EMBL" id="KKL70960.1"/>
    </source>
</evidence>
<keyword evidence="1" id="KW-1133">Transmembrane helix</keyword>
<feature type="transmembrane region" description="Helical" evidence="1">
    <location>
        <begin position="32"/>
        <end position="52"/>
    </location>
</feature>